<dbReference type="InterPro" id="IPR058245">
    <property type="entry name" value="NreC/VraR/RcsB-like_REC"/>
</dbReference>
<accession>A0A4R8DII7</accession>
<dbReference type="SMART" id="SM00448">
    <property type="entry name" value="REC"/>
    <property type="match status" value="1"/>
</dbReference>
<dbReference type="Pfam" id="PF00072">
    <property type="entry name" value="Response_reg"/>
    <property type="match status" value="1"/>
</dbReference>
<sequence length="212" mass="23456">MQVHLLVYEDNPDFRDALVQMINLTAEYRCDGAFEQCGRVEEDLKTYAPDVVLMDIDLPGTGGIEGVRRIRAVNASVKIIMLTVFDTNRHVLDAICAGASGYILKPQAFRKLFEAIDEVLSGGAPMSASVARMVLEHTRKGLQTPSDGFSLSAKEQEVLGYLVRGNSFKMIASETGTSFETVKTHVKNIYEKLQVHSKSEAVAKALRNRLFD</sequence>
<dbReference type="InterPro" id="IPR016032">
    <property type="entry name" value="Sig_transdc_resp-reg_C-effctor"/>
</dbReference>
<protein>
    <submittedName>
        <fullName evidence="6">LuxR family two component transcriptional regulator</fullName>
    </submittedName>
</protein>
<feature type="domain" description="HTH luxR-type" evidence="4">
    <location>
        <begin position="144"/>
        <end position="209"/>
    </location>
</feature>
<organism evidence="6 7">
    <name type="scientific">Dinghuibacter silviterrae</name>
    <dbReference type="NCBI Taxonomy" id="1539049"/>
    <lineage>
        <taxon>Bacteria</taxon>
        <taxon>Pseudomonadati</taxon>
        <taxon>Bacteroidota</taxon>
        <taxon>Chitinophagia</taxon>
        <taxon>Chitinophagales</taxon>
        <taxon>Chitinophagaceae</taxon>
        <taxon>Dinghuibacter</taxon>
    </lineage>
</organism>
<dbReference type="SUPFAM" id="SSF46894">
    <property type="entry name" value="C-terminal effector domain of the bipartite response regulators"/>
    <property type="match status" value="1"/>
</dbReference>
<keyword evidence="1 3" id="KW-0597">Phosphoprotein</keyword>
<evidence type="ECO:0000313" key="7">
    <source>
        <dbReference type="Proteomes" id="UP000294498"/>
    </source>
</evidence>
<proteinExistence type="predicted"/>
<evidence type="ECO:0000259" key="5">
    <source>
        <dbReference type="PROSITE" id="PS50110"/>
    </source>
</evidence>
<dbReference type="AlphaFoldDB" id="A0A4R8DII7"/>
<dbReference type="PANTHER" id="PTHR43214">
    <property type="entry name" value="TWO-COMPONENT RESPONSE REGULATOR"/>
    <property type="match status" value="1"/>
</dbReference>
<reference evidence="6 7" key="1">
    <citation type="submission" date="2019-03" db="EMBL/GenBank/DDBJ databases">
        <title>Genomic Encyclopedia of Type Strains, Phase IV (KMG-IV): sequencing the most valuable type-strain genomes for metagenomic binning, comparative biology and taxonomic classification.</title>
        <authorList>
            <person name="Goeker M."/>
        </authorList>
    </citation>
    <scope>NUCLEOTIDE SEQUENCE [LARGE SCALE GENOMIC DNA]</scope>
    <source>
        <strain evidence="6 7">DSM 100059</strain>
    </source>
</reference>
<evidence type="ECO:0000256" key="3">
    <source>
        <dbReference type="PROSITE-ProRule" id="PRU00169"/>
    </source>
</evidence>
<gene>
    <name evidence="6" type="ORF">EDB95_5225</name>
</gene>
<dbReference type="InterPro" id="IPR001789">
    <property type="entry name" value="Sig_transdc_resp-reg_receiver"/>
</dbReference>
<evidence type="ECO:0000256" key="2">
    <source>
        <dbReference type="ARBA" id="ARBA00023125"/>
    </source>
</evidence>
<dbReference type="GO" id="GO:0003677">
    <property type="term" value="F:DNA binding"/>
    <property type="evidence" value="ECO:0007669"/>
    <property type="project" value="UniProtKB-KW"/>
</dbReference>
<dbReference type="EMBL" id="SODV01000002">
    <property type="protein sequence ID" value="TDW97377.1"/>
    <property type="molecule type" value="Genomic_DNA"/>
</dbReference>
<keyword evidence="7" id="KW-1185">Reference proteome</keyword>
<feature type="modified residue" description="4-aspartylphosphate" evidence="3">
    <location>
        <position position="55"/>
    </location>
</feature>
<feature type="domain" description="Response regulatory" evidence="5">
    <location>
        <begin position="4"/>
        <end position="120"/>
    </location>
</feature>
<dbReference type="OrthoDB" id="9797341at2"/>
<dbReference type="PRINTS" id="PR00038">
    <property type="entry name" value="HTHLUXR"/>
</dbReference>
<dbReference type="SUPFAM" id="SSF52172">
    <property type="entry name" value="CheY-like"/>
    <property type="match status" value="1"/>
</dbReference>
<dbReference type="PROSITE" id="PS50110">
    <property type="entry name" value="RESPONSE_REGULATORY"/>
    <property type="match status" value="1"/>
</dbReference>
<evidence type="ECO:0000313" key="6">
    <source>
        <dbReference type="EMBL" id="TDW97377.1"/>
    </source>
</evidence>
<dbReference type="InterPro" id="IPR039420">
    <property type="entry name" value="WalR-like"/>
</dbReference>
<dbReference type="CDD" id="cd17535">
    <property type="entry name" value="REC_NarL-like"/>
    <property type="match status" value="1"/>
</dbReference>
<dbReference type="RefSeq" id="WP_133999510.1">
    <property type="nucleotide sequence ID" value="NZ_SODV01000002.1"/>
</dbReference>
<dbReference type="Proteomes" id="UP000294498">
    <property type="component" value="Unassembled WGS sequence"/>
</dbReference>
<dbReference type="InterPro" id="IPR000792">
    <property type="entry name" value="Tscrpt_reg_LuxR_C"/>
</dbReference>
<dbReference type="Gene3D" id="3.40.50.2300">
    <property type="match status" value="1"/>
</dbReference>
<evidence type="ECO:0000256" key="1">
    <source>
        <dbReference type="ARBA" id="ARBA00022553"/>
    </source>
</evidence>
<dbReference type="PROSITE" id="PS50043">
    <property type="entry name" value="HTH_LUXR_2"/>
    <property type="match status" value="1"/>
</dbReference>
<dbReference type="GO" id="GO:0006355">
    <property type="term" value="P:regulation of DNA-templated transcription"/>
    <property type="evidence" value="ECO:0007669"/>
    <property type="project" value="InterPro"/>
</dbReference>
<dbReference type="GO" id="GO:0000160">
    <property type="term" value="P:phosphorelay signal transduction system"/>
    <property type="evidence" value="ECO:0007669"/>
    <property type="project" value="InterPro"/>
</dbReference>
<dbReference type="PANTHER" id="PTHR43214:SF43">
    <property type="entry name" value="TWO-COMPONENT RESPONSE REGULATOR"/>
    <property type="match status" value="1"/>
</dbReference>
<keyword evidence="2" id="KW-0238">DNA-binding</keyword>
<dbReference type="InterPro" id="IPR011006">
    <property type="entry name" value="CheY-like_superfamily"/>
</dbReference>
<dbReference type="Pfam" id="PF00196">
    <property type="entry name" value="GerE"/>
    <property type="match status" value="1"/>
</dbReference>
<comment type="caution">
    <text evidence="6">The sequence shown here is derived from an EMBL/GenBank/DDBJ whole genome shotgun (WGS) entry which is preliminary data.</text>
</comment>
<evidence type="ECO:0000259" key="4">
    <source>
        <dbReference type="PROSITE" id="PS50043"/>
    </source>
</evidence>
<name>A0A4R8DII7_9BACT</name>
<dbReference type="SMART" id="SM00421">
    <property type="entry name" value="HTH_LUXR"/>
    <property type="match status" value="1"/>
</dbReference>
<dbReference type="CDD" id="cd06170">
    <property type="entry name" value="LuxR_C_like"/>
    <property type="match status" value="1"/>
</dbReference>